<dbReference type="GeneID" id="96665096"/>
<organism evidence="1">
    <name type="scientific">Yersinia pseudotuberculosis serotype O:3 (strain YPIII)</name>
    <dbReference type="NCBI Taxonomy" id="502800"/>
    <lineage>
        <taxon>Bacteria</taxon>
        <taxon>Pseudomonadati</taxon>
        <taxon>Pseudomonadota</taxon>
        <taxon>Gammaproteobacteria</taxon>
        <taxon>Enterobacterales</taxon>
        <taxon>Yersiniaceae</taxon>
        <taxon>Yersinia</taxon>
    </lineage>
</organism>
<accession>A0A0H3B1C0</accession>
<protein>
    <submittedName>
        <fullName evidence="1">Uncharacterized protein</fullName>
    </submittedName>
</protein>
<evidence type="ECO:0000313" key="1">
    <source>
        <dbReference type="EMBL" id="ACA67542.1"/>
    </source>
</evidence>
<sequence length="73" mass="8477">MVSLAVIKERIDYQQTDENFINYLKILNMNGVIVFSENDISKKRGKLFASKYLYNQIISVYGNETPEKEIKIG</sequence>
<dbReference type="PATRIC" id="fig|502800.11.peg.1879"/>
<dbReference type="EMBL" id="CP000950">
    <property type="protein sequence ID" value="ACA67542.1"/>
    <property type="molecule type" value="Genomic_DNA"/>
</dbReference>
<dbReference type="AlphaFoldDB" id="A0A0H3B1C0"/>
<gene>
    <name evidence="1" type="ordered locus">YPK_1244</name>
</gene>
<proteinExistence type="predicted"/>
<dbReference type="RefSeq" id="WP_012303831.1">
    <property type="nucleotide sequence ID" value="NZ_CP009792.1"/>
</dbReference>
<dbReference type="KEGG" id="ypy:YPK_1244"/>
<name>A0A0H3B1C0_YERPY</name>
<reference evidence="1" key="1">
    <citation type="submission" date="2008-02" db="EMBL/GenBank/DDBJ databases">
        <title>Complete sequence of Yersinia pseudotuberculosis YPIII.</title>
        <authorList>
            <consortium name="US DOE Joint Genome Institute"/>
            <person name="Challacombe J.F."/>
            <person name="Bruce D."/>
            <person name="Detter J.C."/>
            <person name="Green L."/>
            <person name="Land M."/>
            <person name="Munk C."/>
            <person name="Lindler L.E."/>
            <person name="Nikolich M.P."/>
            <person name="Brettin T."/>
        </authorList>
    </citation>
    <scope>NUCLEOTIDE SEQUENCE</scope>
    <source>
        <strain evidence="1">YPIII</strain>
    </source>
</reference>